<evidence type="ECO:0000256" key="1">
    <source>
        <dbReference type="SAM" id="MobiDB-lite"/>
    </source>
</evidence>
<protein>
    <submittedName>
        <fullName evidence="2">Uncharacterized protein</fullName>
    </submittedName>
</protein>
<organism evidence="2 3">
    <name type="scientific">Perkinsus chesapeaki</name>
    <name type="common">Clam parasite</name>
    <name type="synonym">Perkinsus andrewsi</name>
    <dbReference type="NCBI Taxonomy" id="330153"/>
    <lineage>
        <taxon>Eukaryota</taxon>
        <taxon>Sar</taxon>
        <taxon>Alveolata</taxon>
        <taxon>Perkinsozoa</taxon>
        <taxon>Perkinsea</taxon>
        <taxon>Perkinsida</taxon>
        <taxon>Perkinsidae</taxon>
        <taxon>Perkinsus</taxon>
    </lineage>
</organism>
<name>A0A7J6MZJ0_PERCH</name>
<feature type="region of interest" description="Disordered" evidence="1">
    <location>
        <begin position="24"/>
        <end position="44"/>
    </location>
</feature>
<dbReference type="AlphaFoldDB" id="A0A7J6MZJ0"/>
<gene>
    <name evidence="2" type="ORF">FOL47_003766</name>
</gene>
<sequence>MGSVYSFITGGPLIADIDYTDTTTPTTTTSSSNNSNKDSTPKNNITLPADFTTCNTIAVIGGGAMGCAVASWLAILGNTVYLIECSTPPSVVEERVKANLRQAWGICSAVWPDLNLTRDGRPGTKDSCEPEAAAIDASSDTEGSGRNIDDIFGTLEECSGRVHW</sequence>
<dbReference type="Gene3D" id="3.50.50.60">
    <property type="entry name" value="FAD/NAD(P)-binding domain"/>
    <property type="match status" value="1"/>
</dbReference>
<dbReference type="InterPro" id="IPR036291">
    <property type="entry name" value="NAD(P)-bd_dom_sf"/>
</dbReference>
<accession>A0A7J6MZJ0</accession>
<proteinExistence type="predicted"/>
<evidence type="ECO:0000313" key="2">
    <source>
        <dbReference type="EMBL" id="KAF4677033.1"/>
    </source>
</evidence>
<dbReference type="SUPFAM" id="SSF51735">
    <property type="entry name" value="NAD(P)-binding Rossmann-fold domains"/>
    <property type="match status" value="1"/>
</dbReference>
<comment type="caution">
    <text evidence="2">The sequence shown here is derived from an EMBL/GenBank/DDBJ whole genome shotgun (WGS) entry which is preliminary data.</text>
</comment>
<dbReference type="EMBL" id="JAAPAO010000022">
    <property type="protein sequence ID" value="KAF4677033.1"/>
    <property type="molecule type" value="Genomic_DNA"/>
</dbReference>
<feature type="region of interest" description="Disordered" evidence="1">
    <location>
        <begin position="121"/>
        <end position="146"/>
    </location>
</feature>
<keyword evidence="3" id="KW-1185">Reference proteome</keyword>
<dbReference type="InterPro" id="IPR036188">
    <property type="entry name" value="FAD/NAD-bd_sf"/>
</dbReference>
<reference evidence="2 3" key="1">
    <citation type="submission" date="2020-04" db="EMBL/GenBank/DDBJ databases">
        <title>Perkinsus chesapeaki whole genome sequence.</title>
        <authorList>
            <person name="Bogema D.R."/>
        </authorList>
    </citation>
    <scope>NUCLEOTIDE SEQUENCE [LARGE SCALE GENOMIC DNA]</scope>
    <source>
        <strain evidence="2">ATCC PRA-425</strain>
    </source>
</reference>
<dbReference type="Proteomes" id="UP000591131">
    <property type="component" value="Unassembled WGS sequence"/>
</dbReference>
<evidence type="ECO:0000313" key="3">
    <source>
        <dbReference type="Proteomes" id="UP000591131"/>
    </source>
</evidence>